<dbReference type="Proteomes" id="UP000828941">
    <property type="component" value="Chromosome 4"/>
</dbReference>
<protein>
    <submittedName>
        <fullName evidence="1">Uncharacterized protein</fullName>
    </submittedName>
</protein>
<keyword evidence="2" id="KW-1185">Reference proteome</keyword>
<comment type="caution">
    <text evidence="1">The sequence shown here is derived from an EMBL/GenBank/DDBJ whole genome shotgun (WGS) entry which is preliminary data.</text>
</comment>
<dbReference type="EMBL" id="CM039429">
    <property type="protein sequence ID" value="KAI4348862.1"/>
    <property type="molecule type" value="Genomic_DNA"/>
</dbReference>
<evidence type="ECO:0000313" key="2">
    <source>
        <dbReference type="Proteomes" id="UP000828941"/>
    </source>
</evidence>
<reference evidence="1 2" key="1">
    <citation type="journal article" date="2022" name="DNA Res.">
        <title>Chromosomal-level genome assembly of the orchid tree Bauhinia variegata (Leguminosae; Cercidoideae) supports the allotetraploid origin hypothesis of Bauhinia.</title>
        <authorList>
            <person name="Zhong Y."/>
            <person name="Chen Y."/>
            <person name="Zheng D."/>
            <person name="Pang J."/>
            <person name="Liu Y."/>
            <person name="Luo S."/>
            <person name="Meng S."/>
            <person name="Qian L."/>
            <person name="Wei D."/>
            <person name="Dai S."/>
            <person name="Zhou R."/>
        </authorList>
    </citation>
    <scope>NUCLEOTIDE SEQUENCE [LARGE SCALE GENOMIC DNA]</scope>
    <source>
        <strain evidence="1">BV-YZ2020</strain>
    </source>
</reference>
<sequence length="310" mass="34910">MLSNFGEPEEMKAMNVRFSRKLKLGPTITSLKQGLVLQLSPTNIFCTQDLPTPPIYDDQDHKGTANNNLAELDDEHFEEAEMDLEFSKRNKDKVKSTMKSNDTEEIIVASAFSGTKMEHYNGTQEAVQNDEYEYPSLKDFKEVCPPVAGGGSQSVILYTTSLRGIRKTFQDCNTIRFLLRSFRVLFQERDVSLHLEYREELWRLLGGSRVIPPKLFIKGRYIGGADEVVGLHEMGILGKLLEGTPIDFTQTPCKGCANMRFAICSACSGSCKLFTNTAINGKMEHDHDLWIRCRCPQCNENGLVKCPICC</sequence>
<accession>A0ACB9PK13</accession>
<name>A0ACB9PK13_BAUVA</name>
<evidence type="ECO:0000313" key="1">
    <source>
        <dbReference type="EMBL" id="KAI4348862.1"/>
    </source>
</evidence>
<gene>
    <name evidence="1" type="ORF">L6164_009531</name>
</gene>
<proteinExistence type="predicted"/>
<organism evidence="1 2">
    <name type="scientific">Bauhinia variegata</name>
    <name type="common">Purple orchid tree</name>
    <name type="synonym">Phanera variegata</name>
    <dbReference type="NCBI Taxonomy" id="167791"/>
    <lineage>
        <taxon>Eukaryota</taxon>
        <taxon>Viridiplantae</taxon>
        <taxon>Streptophyta</taxon>
        <taxon>Embryophyta</taxon>
        <taxon>Tracheophyta</taxon>
        <taxon>Spermatophyta</taxon>
        <taxon>Magnoliopsida</taxon>
        <taxon>eudicotyledons</taxon>
        <taxon>Gunneridae</taxon>
        <taxon>Pentapetalae</taxon>
        <taxon>rosids</taxon>
        <taxon>fabids</taxon>
        <taxon>Fabales</taxon>
        <taxon>Fabaceae</taxon>
        <taxon>Cercidoideae</taxon>
        <taxon>Cercideae</taxon>
        <taxon>Bauhiniinae</taxon>
        <taxon>Bauhinia</taxon>
    </lineage>
</organism>